<comment type="caution">
    <text evidence="2">The sequence shown here is derived from an EMBL/GenBank/DDBJ whole genome shotgun (WGS) entry which is preliminary data.</text>
</comment>
<dbReference type="InterPro" id="IPR018647">
    <property type="entry name" value="SLFN_3-like_DNA/RNA_helicase"/>
</dbReference>
<dbReference type="RefSeq" id="WP_052585044.1">
    <property type="nucleotide sequence ID" value="NZ_JXTH01000053.1"/>
</dbReference>
<keyword evidence="3" id="KW-1185">Reference proteome</keyword>
<protein>
    <recommendedName>
        <fullName evidence="1">AAA+ ATPase domain-containing protein</fullName>
    </recommendedName>
</protein>
<feature type="domain" description="AAA+ ATPase" evidence="1">
    <location>
        <begin position="206"/>
        <end position="322"/>
    </location>
</feature>
<sequence>MRSINLQSFCQAYRSLSFEEFKKYMSVFGFELNRTKEIEDICLFVDALYSELKSCEKLDGFYIGYKIPQIPKEFDLLRLGSNFCLNIEIKSTSETDKIEKQLRRNAYYLKAINSEVRVFTFVVDNQTVYTIDNEGRLLESSLHKLVDYIFEQNVEKVVCLDNIFAPKQYLVSPLNSTQKFIDGDYFLTSAQEEIKENVISLLNKGETKFILIKGKPGTGKTLLTYDIANEYIRQGQKVVIVHNGILSEGHEILKNQHGWILYSIKQFYENHANVIKENDVIIFDEAQRTYTYQISEILGCINNQSKKCILSFDPEQYLSNSENKGELIRYLQSNGIAYKEFKLTDKIRTNKELSNFILKLFDRNREIGVKNVTFSNVHIQYFSEAKDVEKYLLNLQRDGWKVLSYTPSNYYQLPYDSYQAGFELNAHRVIGQEFDKVAVVIDNYFYYNEEGKLLACQPNGSPYSLLKMLYQNVTRARESLHIVIYKNSSLLEACLQIINGREEPLIAVGV</sequence>
<dbReference type="AlphaFoldDB" id="A0A0D0RY77"/>
<accession>A0A0D0RY77</accession>
<reference evidence="2 3" key="1">
    <citation type="submission" date="2015-01" db="EMBL/GenBank/DDBJ databases">
        <title>Draft genome of Anoxybacillus thermarum strain AF/04.</title>
        <authorList>
            <person name="Poli A."/>
            <person name="Nicolaus B."/>
            <person name="Chan K.-G."/>
            <person name="Kahar U.M."/>
            <person name="Yaakob A.S."/>
            <person name="Chan C.S."/>
            <person name="Goh K.M."/>
        </authorList>
    </citation>
    <scope>NUCLEOTIDE SEQUENCE [LARGE SCALE GENOMIC DNA]</scope>
    <source>
        <strain evidence="2 3">AF/04</strain>
    </source>
</reference>
<dbReference type="InterPro" id="IPR003593">
    <property type="entry name" value="AAA+_ATPase"/>
</dbReference>
<dbReference type="Pfam" id="PF09848">
    <property type="entry name" value="SLFN-g3_helicase"/>
    <property type="match status" value="1"/>
</dbReference>
<evidence type="ECO:0000259" key="1">
    <source>
        <dbReference type="SMART" id="SM00382"/>
    </source>
</evidence>
<dbReference type="EMBL" id="JXTH01000053">
    <property type="protein sequence ID" value="KIQ93636.1"/>
    <property type="molecule type" value="Genomic_DNA"/>
</dbReference>
<name>A0A0D0RY77_9BACL</name>
<evidence type="ECO:0000313" key="2">
    <source>
        <dbReference type="EMBL" id="KIQ93636.1"/>
    </source>
</evidence>
<dbReference type="SUPFAM" id="SSF52540">
    <property type="entry name" value="P-loop containing nucleoside triphosphate hydrolases"/>
    <property type="match status" value="1"/>
</dbReference>
<dbReference type="Proteomes" id="UP000032102">
    <property type="component" value="Unassembled WGS sequence"/>
</dbReference>
<dbReference type="Gene3D" id="3.40.50.300">
    <property type="entry name" value="P-loop containing nucleotide triphosphate hydrolases"/>
    <property type="match status" value="2"/>
</dbReference>
<proteinExistence type="predicted"/>
<gene>
    <name evidence="2" type="ORF">LH47_02317</name>
</gene>
<dbReference type="CDD" id="cd00009">
    <property type="entry name" value="AAA"/>
    <property type="match status" value="1"/>
</dbReference>
<dbReference type="PATRIC" id="fig|404937.3.peg.2477"/>
<dbReference type="SMART" id="SM00382">
    <property type="entry name" value="AAA"/>
    <property type="match status" value="1"/>
</dbReference>
<evidence type="ECO:0000313" key="3">
    <source>
        <dbReference type="Proteomes" id="UP000032102"/>
    </source>
</evidence>
<dbReference type="InterPro" id="IPR027417">
    <property type="entry name" value="P-loop_NTPase"/>
</dbReference>
<organism evidence="2 3">
    <name type="scientific">Anoxybacillus thermarum</name>
    <dbReference type="NCBI Taxonomy" id="404937"/>
    <lineage>
        <taxon>Bacteria</taxon>
        <taxon>Bacillati</taxon>
        <taxon>Bacillota</taxon>
        <taxon>Bacilli</taxon>
        <taxon>Bacillales</taxon>
        <taxon>Anoxybacillaceae</taxon>
        <taxon>Anoxybacillus</taxon>
    </lineage>
</organism>